<dbReference type="Proteomes" id="UP001054252">
    <property type="component" value="Unassembled WGS sequence"/>
</dbReference>
<proteinExistence type="predicted"/>
<name>A0AAV5MD41_9ROSI</name>
<evidence type="ECO:0000313" key="2">
    <source>
        <dbReference type="Proteomes" id="UP001054252"/>
    </source>
</evidence>
<dbReference type="AlphaFoldDB" id="A0AAV5MD41"/>
<comment type="caution">
    <text evidence="1">The sequence shown here is derived from an EMBL/GenBank/DDBJ whole genome shotgun (WGS) entry which is preliminary data.</text>
</comment>
<reference evidence="1 2" key="1">
    <citation type="journal article" date="2021" name="Commun. Biol.">
        <title>The genome of Shorea leprosula (Dipterocarpaceae) highlights the ecological relevance of drought in aseasonal tropical rainforests.</title>
        <authorList>
            <person name="Ng K.K.S."/>
            <person name="Kobayashi M.J."/>
            <person name="Fawcett J.A."/>
            <person name="Hatakeyama M."/>
            <person name="Paape T."/>
            <person name="Ng C.H."/>
            <person name="Ang C.C."/>
            <person name="Tnah L.H."/>
            <person name="Lee C.T."/>
            <person name="Nishiyama T."/>
            <person name="Sese J."/>
            <person name="O'Brien M.J."/>
            <person name="Copetti D."/>
            <person name="Mohd Noor M.I."/>
            <person name="Ong R.C."/>
            <person name="Putra M."/>
            <person name="Sireger I.Z."/>
            <person name="Indrioko S."/>
            <person name="Kosugi Y."/>
            <person name="Izuno A."/>
            <person name="Isagi Y."/>
            <person name="Lee S.L."/>
            <person name="Shimizu K.K."/>
        </authorList>
    </citation>
    <scope>NUCLEOTIDE SEQUENCE [LARGE SCALE GENOMIC DNA]</scope>
    <source>
        <strain evidence="1">214</strain>
    </source>
</reference>
<sequence>MNVITFIAVILSVISRKLDKKLSRKPELPRTLRIAAELLRMPIGVPLLLLGVPISLSGGDKSLVALRGK</sequence>
<protein>
    <submittedName>
        <fullName evidence="1">Uncharacterized protein</fullName>
    </submittedName>
</protein>
<dbReference type="EMBL" id="BPVZ01000236">
    <property type="protein sequence ID" value="GKV47783.1"/>
    <property type="molecule type" value="Genomic_DNA"/>
</dbReference>
<accession>A0AAV5MD41</accession>
<keyword evidence="2" id="KW-1185">Reference proteome</keyword>
<evidence type="ECO:0000313" key="1">
    <source>
        <dbReference type="EMBL" id="GKV47783.1"/>
    </source>
</evidence>
<gene>
    <name evidence="1" type="ORF">SLEP1_g54647</name>
</gene>
<organism evidence="1 2">
    <name type="scientific">Rubroshorea leprosula</name>
    <dbReference type="NCBI Taxonomy" id="152421"/>
    <lineage>
        <taxon>Eukaryota</taxon>
        <taxon>Viridiplantae</taxon>
        <taxon>Streptophyta</taxon>
        <taxon>Embryophyta</taxon>
        <taxon>Tracheophyta</taxon>
        <taxon>Spermatophyta</taxon>
        <taxon>Magnoliopsida</taxon>
        <taxon>eudicotyledons</taxon>
        <taxon>Gunneridae</taxon>
        <taxon>Pentapetalae</taxon>
        <taxon>rosids</taxon>
        <taxon>malvids</taxon>
        <taxon>Malvales</taxon>
        <taxon>Dipterocarpaceae</taxon>
        <taxon>Rubroshorea</taxon>
    </lineage>
</organism>